<sequence length="69" mass="7433">MEAILPLCNGMINSQTFKKQEESKGNKTKHRALSSSKTERPSSTLYITNLALAGAISLSPPLGLGRQNC</sequence>
<protein>
    <submittedName>
        <fullName evidence="2">Uncharacterized protein</fullName>
    </submittedName>
</protein>
<dbReference type="Proteomes" id="UP000243499">
    <property type="component" value="Chromosome 5"/>
</dbReference>
<gene>
    <name evidence="2" type="ORF">PAHAL_5G155100</name>
</gene>
<evidence type="ECO:0000256" key="1">
    <source>
        <dbReference type="SAM" id="MobiDB-lite"/>
    </source>
</evidence>
<evidence type="ECO:0000313" key="2">
    <source>
        <dbReference type="EMBL" id="PVH38027.1"/>
    </source>
</evidence>
<dbReference type="AlphaFoldDB" id="A0A2T8IK30"/>
<organism evidence="2">
    <name type="scientific">Panicum hallii</name>
    <dbReference type="NCBI Taxonomy" id="206008"/>
    <lineage>
        <taxon>Eukaryota</taxon>
        <taxon>Viridiplantae</taxon>
        <taxon>Streptophyta</taxon>
        <taxon>Embryophyta</taxon>
        <taxon>Tracheophyta</taxon>
        <taxon>Spermatophyta</taxon>
        <taxon>Magnoliopsida</taxon>
        <taxon>Liliopsida</taxon>
        <taxon>Poales</taxon>
        <taxon>Poaceae</taxon>
        <taxon>PACMAD clade</taxon>
        <taxon>Panicoideae</taxon>
        <taxon>Panicodae</taxon>
        <taxon>Paniceae</taxon>
        <taxon>Panicinae</taxon>
        <taxon>Panicum</taxon>
        <taxon>Panicum sect. Panicum</taxon>
    </lineage>
</organism>
<reference evidence="2" key="1">
    <citation type="submission" date="2018-04" db="EMBL/GenBank/DDBJ databases">
        <title>WGS assembly of Panicum hallii.</title>
        <authorList>
            <person name="Lovell J."/>
            <person name="Jenkins J."/>
            <person name="Lowry D."/>
            <person name="Mamidi S."/>
            <person name="Sreedasyam A."/>
            <person name="Weng X."/>
            <person name="Barry K."/>
            <person name="Bonette J."/>
            <person name="Campitelli B."/>
            <person name="Daum C."/>
            <person name="Gordon S."/>
            <person name="Gould B."/>
            <person name="Lipzen A."/>
            <person name="Macqueen A."/>
            <person name="Palacio-Mejia J."/>
            <person name="Plott C."/>
            <person name="Shakirov E."/>
            <person name="Shu S."/>
            <person name="Yoshinaga Y."/>
            <person name="Zane M."/>
            <person name="Rokhsar D."/>
            <person name="Grimwood J."/>
            <person name="Schmutz J."/>
            <person name="Juenger T."/>
        </authorList>
    </citation>
    <scope>NUCLEOTIDE SEQUENCE [LARGE SCALE GENOMIC DNA]</scope>
    <source>
        <strain evidence="2">FIL2</strain>
    </source>
</reference>
<dbReference type="Gramene" id="PVH38027">
    <property type="protein sequence ID" value="PVH38027"/>
    <property type="gene ID" value="PAHAL_5G155100"/>
</dbReference>
<feature type="region of interest" description="Disordered" evidence="1">
    <location>
        <begin position="16"/>
        <end position="40"/>
    </location>
</feature>
<accession>A0A2T8IK30</accession>
<proteinExistence type="predicted"/>
<dbReference type="EMBL" id="CM008050">
    <property type="protein sequence ID" value="PVH38027.1"/>
    <property type="molecule type" value="Genomic_DNA"/>
</dbReference>
<name>A0A2T8IK30_9POAL</name>